<evidence type="ECO:0000313" key="2">
    <source>
        <dbReference type="Proteomes" id="UP001231649"/>
    </source>
</evidence>
<dbReference type="Proteomes" id="UP001231649">
    <property type="component" value="Chromosome 1"/>
</dbReference>
<gene>
    <name evidence="1" type="ORF">PYW08_000039</name>
</gene>
<accession>A0ACC2RA83</accession>
<comment type="caution">
    <text evidence="1">The sequence shown here is derived from an EMBL/GenBank/DDBJ whole genome shotgun (WGS) entry which is preliminary data.</text>
</comment>
<protein>
    <submittedName>
        <fullName evidence="1">Uncharacterized protein</fullName>
    </submittedName>
</protein>
<keyword evidence="2" id="KW-1185">Reference proteome</keyword>
<evidence type="ECO:0000313" key="1">
    <source>
        <dbReference type="EMBL" id="KAJ8737444.1"/>
    </source>
</evidence>
<dbReference type="EMBL" id="CM056777">
    <property type="protein sequence ID" value="KAJ8737444.1"/>
    <property type="molecule type" value="Genomic_DNA"/>
</dbReference>
<reference evidence="1" key="1">
    <citation type="submission" date="2023-03" db="EMBL/GenBank/DDBJ databases">
        <title>Chromosome-level genomes of two armyworms, Mythimna separata and Mythimna loreyi, provide insights into the biosynthesis and reception of sex pheromones.</title>
        <authorList>
            <person name="Zhao H."/>
        </authorList>
    </citation>
    <scope>NUCLEOTIDE SEQUENCE</scope>
    <source>
        <strain evidence="1">BeijingLab</strain>
    </source>
</reference>
<organism evidence="1 2">
    <name type="scientific">Mythimna loreyi</name>
    <dbReference type="NCBI Taxonomy" id="667449"/>
    <lineage>
        <taxon>Eukaryota</taxon>
        <taxon>Metazoa</taxon>
        <taxon>Ecdysozoa</taxon>
        <taxon>Arthropoda</taxon>
        <taxon>Hexapoda</taxon>
        <taxon>Insecta</taxon>
        <taxon>Pterygota</taxon>
        <taxon>Neoptera</taxon>
        <taxon>Endopterygota</taxon>
        <taxon>Lepidoptera</taxon>
        <taxon>Glossata</taxon>
        <taxon>Ditrysia</taxon>
        <taxon>Noctuoidea</taxon>
        <taxon>Noctuidae</taxon>
        <taxon>Noctuinae</taxon>
        <taxon>Hadenini</taxon>
        <taxon>Mythimna</taxon>
    </lineage>
</organism>
<name>A0ACC2RA83_9NEOP</name>
<sequence length="208" mass="23898">MNQQFEELKKEVEKLKRERQEQRCYIEGLEKKITDLQYKSRSSGIEIRNIPHTDNETTPGLIKTVCSIGKLAGMSISETDFRDIYRLPGKNTKGTTAPTTRPIIAEFTTVQTKQNELSAIRSYNSKKTKVNKLNTELIGIPGRRQAVYVAEQLSSATKHLFYLAREFAKKNEFAYCWVSNGNVFFRKQTGDKQLLIKSEKCLQDHISK</sequence>
<proteinExistence type="predicted"/>